<evidence type="ECO:0000256" key="8">
    <source>
        <dbReference type="SAM" id="MobiDB-lite"/>
    </source>
</evidence>
<dbReference type="InParanoid" id="A0A067R0W4"/>
<feature type="domain" description="C2H2-type" evidence="9">
    <location>
        <begin position="1327"/>
        <end position="1355"/>
    </location>
</feature>
<feature type="domain" description="C2H2-type" evidence="9">
    <location>
        <begin position="1210"/>
        <end position="1237"/>
    </location>
</feature>
<dbReference type="OrthoDB" id="8183180at2759"/>
<dbReference type="FunFam" id="3.30.160.60:FF:001498">
    <property type="entry name" value="Zinc finger protein 404"/>
    <property type="match status" value="1"/>
</dbReference>
<dbReference type="GO" id="GO:0008270">
    <property type="term" value="F:zinc ion binding"/>
    <property type="evidence" value="ECO:0007669"/>
    <property type="project" value="UniProtKB-KW"/>
</dbReference>
<keyword evidence="11" id="KW-1185">Reference proteome</keyword>
<feature type="domain" description="C2H2-type" evidence="9">
    <location>
        <begin position="638"/>
        <end position="666"/>
    </location>
</feature>
<feature type="domain" description="C2H2-type" evidence="9">
    <location>
        <begin position="610"/>
        <end position="637"/>
    </location>
</feature>
<feature type="domain" description="C2H2-type" evidence="9">
    <location>
        <begin position="220"/>
        <end position="248"/>
    </location>
</feature>
<dbReference type="FunFam" id="3.30.160.60:FF:000624">
    <property type="entry name" value="zinc finger protein 697"/>
    <property type="match status" value="1"/>
</dbReference>
<keyword evidence="2" id="KW-0479">Metal-binding</keyword>
<dbReference type="GO" id="GO:0000981">
    <property type="term" value="F:DNA-binding transcription factor activity, RNA polymerase II-specific"/>
    <property type="evidence" value="ECO:0007669"/>
    <property type="project" value="TreeGrafter"/>
</dbReference>
<gene>
    <name evidence="10" type="ORF">L798_08882</name>
</gene>
<accession>A0A067R0W4</accession>
<comment type="subcellular location">
    <subcellularLocation>
        <location evidence="1">Nucleus</location>
    </subcellularLocation>
</comment>
<feature type="domain" description="C2H2-type" evidence="9">
    <location>
        <begin position="580"/>
        <end position="609"/>
    </location>
</feature>
<evidence type="ECO:0000256" key="4">
    <source>
        <dbReference type="ARBA" id="ARBA00022771"/>
    </source>
</evidence>
<dbReference type="Pfam" id="PF00096">
    <property type="entry name" value="zf-C2H2"/>
    <property type="match status" value="5"/>
</dbReference>
<dbReference type="GO" id="GO:0045893">
    <property type="term" value="P:positive regulation of DNA-templated transcription"/>
    <property type="evidence" value="ECO:0007669"/>
    <property type="project" value="UniProtKB-ARBA"/>
</dbReference>
<feature type="domain" description="C2H2-type" evidence="9">
    <location>
        <begin position="189"/>
        <end position="217"/>
    </location>
</feature>
<feature type="domain" description="C2H2-type" evidence="9">
    <location>
        <begin position="525"/>
        <end position="552"/>
    </location>
</feature>
<evidence type="ECO:0000256" key="5">
    <source>
        <dbReference type="ARBA" id="ARBA00022833"/>
    </source>
</evidence>
<dbReference type="GO" id="GO:0005694">
    <property type="term" value="C:chromosome"/>
    <property type="evidence" value="ECO:0007669"/>
    <property type="project" value="UniProtKB-ARBA"/>
</dbReference>
<dbReference type="GO" id="GO:0005634">
    <property type="term" value="C:nucleus"/>
    <property type="evidence" value="ECO:0007669"/>
    <property type="project" value="UniProtKB-SubCell"/>
</dbReference>
<dbReference type="FunFam" id="3.30.160.60:FF:000065">
    <property type="entry name" value="B-cell CLL/lymphoma 6, member B"/>
    <property type="match status" value="1"/>
</dbReference>
<dbReference type="Gene3D" id="3.30.160.60">
    <property type="entry name" value="Classic Zinc Finger"/>
    <property type="match status" value="13"/>
</dbReference>
<evidence type="ECO:0000313" key="11">
    <source>
        <dbReference type="Proteomes" id="UP000027135"/>
    </source>
</evidence>
<dbReference type="FunFam" id="3.30.160.60:FF:000478">
    <property type="entry name" value="Zinc finger protein 133"/>
    <property type="match status" value="1"/>
</dbReference>
<sequence length="1432" mass="162154">MAAVKGLHNMTANPGSHVQSAVLLTCLPTNFFNKELPTLILRSPQETLGMPSLMQAEQQVQPNLGYSVVLGSEKYELLGSSPQEGKKIELRDGNKCGDEQNTDLVLTTGNMHSKQKTCSARPVTHIEIIRQKPSVVKKKHGASRRVTGANRVVPLITSMWQKRELKGIEPSLAAVYKTILDDPDTVDEHKCEACHKQFLSVTQVENHIKEMHPQQHVVLEQCFVCRKKYVFQSQLKCHLSEVHRIQYPEMICKICFMEFNTVMEQKAHERKHDKIYSCQHCCAKFASVYLCQKHYEKHLVDMKPYQCLSCGKRFQNSISLSIHRVRHKHSKCLICNALFGEELELLMHVRAHGIQGKHQFLAAVEQLDQEETQLEDMMSVYLKTSTEHHPTGMDKGVSDCMEGLLCAVSQALDAGTPEPVSGKRGVECKLCGLEVQSPRELVEHRRDNHVRSCTCLVCGKRSRSVSQTWRHIATHVDKVKSNEMVCLINKTEQQCHMCHKMFPSKGKKNFHLEHVHKIETVQRPHCCTVCSRKFQHKTSRDRHMMLHGKDKNGLRCAVCNQVFLRPKFLVRHIKEHESHNECHVCNKTFSKRRQLKLHLSGHNHSIKKKFKCSLCSVTCQGMAGLREHLRIHTGERPYNCSQCERSFKRLQALKKHVRTVHCGPSAVSHACTSCPVVFNNRGNLLRHFLRIHRGLRRFICGLCGARYGQNQDLRRHLKAKHQVDMPVISCVDKKAISEIYVLPPISKFPKSHPHAEKINRLVAEEKSKLEDVCEVLSKRELATKEVPREDLPAHRKSDQMKHSAGKDSISSDEANQFISSQVGSSTDVVSSRMMDHKAVNMPQHLENYSCSTTIEIGGAEMQQQIPEIIAESFVPLVGGLSSQFNSIMNMQTCSQCHKVLCGETLRKDGSDSVKIICKNCTDDCEAPENGSTDKVVTVYRCGVCFTDFFERDVLAGHMDEKHKVPPEPTSDTVMKTSAGFLSNMHPIITNPSVPNDMGLLCPPMNLLLQNVVLQPRPAVQTFNSQNILVNATPMLTLQPSNVPALLTSAPQTSTFVAPAEVLVDPGKVLLPTPVPKVAIPKLNSMNKASDNNKILSKESAVDKTEVKISNMQSPEPAEKHQLGADCICKQCGKKFHNSTRLERHLKTHEGVRPFGCAVCGKLFTEKHNLKVHMRTHTGERPYTCTECGKQLRYQKDFADHKKKHLGMKPFECTECGQRFLRQRELMRHKITHTGEKKYKCPICDKAFTRLDQLKLVHMRQHDTAPGPSPFVCLTCHKSFKVKGKLEQHQILHSGQKNHHCPICDKTFALDAYLKSHLKTHKKQDGYIQCAKCPRRFASEQTLQVHDEKFHARLQRITKQSKEGNKNKPKKLSILPDTTLLEPEIDITDMEEMDGINLMEEEDVILADDNCDTVIYLQMVPGLDLPLNSDTSD</sequence>
<dbReference type="PANTHER" id="PTHR24394:SF29">
    <property type="entry name" value="MYONEURIN"/>
    <property type="match status" value="1"/>
</dbReference>
<feature type="compositionally biased region" description="Basic and acidic residues" evidence="8">
    <location>
        <begin position="784"/>
        <end position="805"/>
    </location>
</feature>
<evidence type="ECO:0000256" key="3">
    <source>
        <dbReference type="ARBA" id="ARBA00022737"/>
    </source>
</evidence>
<evidence type="ECO:0000256" key="6">
    <source>
        <dbReference type="ARBA" id="ARBA00023242"/>
    </source>
</evidence>
<proteinExistence type="predicted"/>
<dbReference type="SUPFAM" id="SSF57667">
    <property type="entry name" value="beta-beta-alpha zinc fingers"/>
    <property type="match status" value="9"/>
</dbReference>
<feature type="domain" description="C2H2-type" evidence="9">
    <location>
        <begin position="669"/>
        <end position="697"/>
    </location>
</feature>
<feature type="domain" description="C2H2-type" evidence="9">
    <location>
        <begin position="554"/>
        <end position="581"/>
    </location>
</feature>
<dbReference type="SMART" id="SM00355">
    <property type="entry name" value="ZnF_C2H2"/>
    <property type="match status" value="25"/>
</dbReference>
<feature type="region of interest" description="Disordered" evidence="8">
    <location>
        <begin position="784"/>
        <end position="813"/>
    </location>
</feature>
<feature type="domain" description="C2H2-type" evidence="9">
    <location>
        <begin position="1298"/>
        <end position="1325"/>
    </location>
</feature>
<feature type="domain" description="C2H2-type" evidence="9">
    <location>
        <begin position="305"/>
        <end position="332"/>
    </location>
</feature>
<dbReference type="InterPro" id="IPR036236">
    <property type="entry name" value="Znf_C2H2_sf"/>
</dbReference>
<dbReference type="OMA" id="EHESHNE"/>
<dbReference type="Pfam" id="PF13912">
    <property type="entry name" value="zf-C2H2_6"/>
    <property type="match status" value="3"/>
</dbReference>
<feature type="domain" description="C2H2-type" evidence="9">
    <location>
        <begin position="1154"/>
        <end position="1181"/>
    </location>
</feature>
<name>A0A067R0W4_ZOONE</name>
<organism evidence="10 11">
    <name type="scientific">Zootermopsis nevadensis</name>
    <name type="common">Dampwood termite</name>
    <dbReference type="NCBI Taxonomy" id="136037"/>
    <lineage>
        <taxon>Eukaryota</taxon>
        <taxon>Metazoa</taxon>
        <taxon>Ecdysozoa</taxon>
        <taxon>Arthropoda</taxon>
        <taxon>Hexapoda</taxon>
        <taxon>Insecta</taxon>
        <taxon>Pterygota</taxon>
        <taxon>Neoptera</taxon>
        <taxon>Polyneoptera</taxon>
        <taxon>Dictyoptera</taxon>
        <taxon>Blattodea</taxon>
        <taxon>Blattoidea</taxon>
        <taxon>Termitoidae</taxon>
        <taxon>Termopsidae</taxon>
        <taxon>Zootermopsis</taxon>
    </lineage>
</organism>
<dbReference type="PROSITE" id="PS50157">
    <property type="entry name" value="ZINC_FINGER_C2H2_2"/>
    <property type="match status" value="17"/>
</dbReference>
<dbReference type="Proteomes" id="UP000027135">
    <property type="component" value="Unassembled WGS sequence"/>
</dbReference>
<dbReference type="GO" id="GO:0043565">
    <property type="term" value="F:sequence-specific DNA binding"/>
    <property type="evidence" value="ECO:0007669"/>
    <property type="project" value="UniProtKB-ARBA"/>
</dbReference>
<dbReference type="PANTHER" id="PTHR24394">
    <property type="entry name" value="ZINC FINGER PROTEIN"/>
    <property type="match status" value="1"/>
</dbReference>
<keyword evidence="6" id="KW-0539">Nucleus</keyword>
<dbReference type="PROSITE" id="PS00028">
    <property type="entry name" value="ZINC_FINGER_C2H2_1"/>
    <property type="match status" value="22"/>
</dbReference>
<dbReference type="EMBL" id="KK852785">
    <property type="protein sequence ID" value="KDR16553.1"/>
    <property type="molecule type" value="Genomic_DNA"/>
</dbReference>
<protein>
    <submittedName>
        <fullName evidence="10">Myeloid zinc finger 1</fullName>
    </submittedName>
</protein>
<feature type="domain" description="C2H2-type" evidence="9">
    <location>
        <begin position="1126"/>
        <end position="1153"/>
    </location>
</feature>
<dbReference type="InterPro" id="IPR013087">
    <property type="entry name" value="Znf_C2H2_type"/>
</dbReference>
<evidence type="ECO:0000259" key="9">
    <source>
        <dbReference type="PROSITE" id="PS50157"/>
    </source>
</evidence>
<feature type="domain" description="C2H2-type" evidence="9">
    <location>
        <begin position="698"/>
        <end position="726"/>
    </location>
</feature>
<dbReference type="eggNOG" id="KOG1721">
    <property type="taxonomic scope" value="Eukaryota"/>
</dbReference>
<dbReference type="FunFam" id="3.30.160.60:FF:000446">
    <property type="entry name" value="Zinc finger protein"/>
    <property type="match status" value="1"/>
</dbReference>
<keyword evidence="5" id="KW-0862">Zinc</keyword>
<dbReference type="FunFam" id="3.30.160.60:FF:001732">
    <property type="entry name" value="Zgc:162936"/>
    <property type="match status" value="1"/>
</dbReference>
<evidence type="ECO:0000256" key="2">
    <source>
        <dbReference type="ARBA" id="ARBA00022723"/>
    </source>
</evidence>
<feature type="domain" description="C2H2-type" evidence="9">
    <location>
        <begin position="1270"/>
        <end position="1297"/>
    </location>
</feature>
<evidence type="ECO:0000256" key="1">
    <source>
        <dbReference type="ARBA" id="ARBA00004123"/>
    </source>
</evidence>
<evidence type="ECO:0000256" key="7">
    <source>
        <dbReference type="PROSITE-ProRule" id="PRU00042"/>
    </source>
</evidence>
<keyword evidence="3" id="KW-0677">Repeat</keyword>
<evidence type="ECO:0000313" key="10">
    <source>
        <dbReference type="EMBL" id="KDR16553.1"/>
    </source>
</evidence>
<feature type="domain" description="C2H2-type" evidence="9">
    <location>
        <begin position="1182"/>
        <end position="1209"/>
    </location>
</feature>
<keyword evidence="4 7" id="KW-0863">Zinc-finger</keyword>
<reference evidence="10 11" key="1">
    <citation type="journal article" date="2014" name="Nat. Commun.">
        <title>Molecular traces of alternative social organization in a termite genome.</title>
        <authorList>
            <person name="Terrapon N."/>
            <person name="Li C."/>
            <person name="Robertson H.M."/>
            <person name="Ji L."/>
            <person name="Meng X."/>
            <person name="Booth W."/>
            <person name="Chen Z."/>
            <person name="Childers C.P."/>
            <person name="Glastad K.M."/>
            <person name="Gokhale K."/>
            <person name="Gowin J."/>
            <person name="Gronenberg W."/>
            <person name="Hermansen R.A."/>
            <person name="Hu H."/>
            <person name="Hunt B.G."/>
            <person name="Huylmans A.K."/>
            <person name="Khalil S.M."/>
            <person name="Mitchell R.D."/>
            <person name="Munoz-Torres M.C."/>
            <person name="Mustard J.A."/>
            <person name="Pan H."/>
            <person name="Reese J.T."/>
            <person name="Scharf M.E."/>
            <person name="Sun F."/>
            <person name="Vogel H."/>
            <person name="Xiao J."/>
            <person name="Yang W."/>
            <person name="Yang Z."/>
            <person name="Yang Z."/>
            <person name="Zhou J."/>
            <person name="Zhu J."/>
            <person name="Brent C.S."/>
            <person name="Elsik C.G."/>
            <person name="Goodisman M.A."/>
            <person name="Liberles D.A."/>
            <person name="Roe R.M."/>
            <person name="Vargo E.L."/>
            <person name="Vilcinskas A."/>
            <person name="Wang J."/>
            <person name="Bornberg-Bauer E."/>
            <person name="Korb J."/>
            <person name="Zhang G."/>
            <person name="Liebig J."/>
        </authorList>
    </citation>
    <scope>NUCLEOTIDE SEQUENCE [LARGE SCALE GENOMIC DNA]</scope>
    <source>
        <tissue evidence="10">Whole organism</tissue>
    </source>
</reference>